<evidence type="ECO:0000256" key="7">
    <source>
        <dbReference type="ARBA" id="ARBA00023002"/>
    </source>
</evidence>
<dbReference type="PANTHER" id="PTHR32361">
    <property type="entry name" value="FERRIC/CUPRIC REDUCTASE TRANSMEMBRANE COMPONENT"/>
    <property type="match status" value="1"/>
</dbReference>
<reference evidence="13" key="1">
    <citation type="submission" date="2023-06" db="EMBL/GenBank/DDBJ databases">
        <title>Genome-scale phylogeny and comparative genomics of the fungal order Sordariales.</title>
        <authorList>
            <consortium name="Lawrence Berkeley National Laboratory"/>
            <person name="Hensen N."/>
            <person name="Bonometti L."/>
            <person name="Westerberg I."/>
            <person name="Brannstrom I.O."/>
            <person name="Guillou S."/>
            <person name="Cros-Aarteil S."/>
            <person name="Calhoun S."/>
            <person name="Haridas S."/>
            <person name="Kuo A."/>
            <person name="Mondo S."/>
            <person name="Pangilinan J."/>
            <person name="Riley R."/>
            <person name="Labutti K."/>
            <person name="Andreopoulos B."/>
            <person name="Lipzen A."/>
            <person name="Chen C."/>
            <person name="Yanf M."/>
            <person name="Daum C."/>
            <person name="Ng V."/>
            <person name="Clum A."/>
            <person name="Steindorff A."/>
            <person name="Ohm R."/>
            <person name="Martin F."/>
            <person name="Silar P."/>
            <person name="Natvig D."/>
            <person name="Lalanne C."/>
            <person name="Gautier V."/>
            <person name="Ament-Velasquez S.L."/>
            <person name="Kruys A."/>
            <person name="Hutchinson M.I."/>
            <person name="Powell A.J."/>
            <person name="Barry K."/>
            <person name="Miller A.N."/>
            <person name="Grigoriev I.V."/>
            <person name="Debuchy R."/>
            <person name="Gladieux P."/>
            <person name="Thoren M.H."/>
            <person name="Johannesson H."/>
        </authorList>
    </citation>
    <scope>NUCLEOTIDE SEQUENCE</scope>
    <source>
        <strain evidence="13">8032-3</strain>
    </source>
</reference>
<comment type="subcellular location">
    <subcellularLocation>
        <location evidence="1">Membrane</location>
        <topology evidence="1">Multi-pass membrane protein</topology>
    </subcellularLocation>
</comment>
<evidence type="ECO:0000256" key="5">
    <source>
        <dbReference type="ARBA" id="ARBA00022982"/>
    </source>
</evidence>
<evidence type="ECO:0000256" key="6">
    <source>
        <dbReference type="ARBA" id="ARBA00022989"/>
    </source>
</evidence>
<dbReference type="InterPro" id="IPR017927">
    <property type="entry name" value="FAD-bd_FR_type"/>
</dbReference>
<keyword evidence="3" id="KW-0813">Transport</keyword>
<keyword evidence="7" id="KW-0560">Oxidoreductase</keyword>
<evidence type="ECO:0000256" key="3">
    <source>
        <dbReference type="ARBA" id="ARBA00022448"/>
    </source>
</evidence>
<dbReference type="PANTHER" id="PTHR32361:SF23">
    <property type="entry name" value="FERRIC-CHELATE REDUCTASE"/>
    <property type="match status" value="1"/>
</dbReference>
<evidence type="ECO:0000259" key="12">
    <source>
        <dbReference type="PROSITE" id="PS51384"/>
    </source>
</evidence>
<comment type="similarity">
    <text evidence="2">Belongs to the ferric reductase (FRE) family.</text>
</comment>
<dbReference type="GO" id="GO:0006826">
    <property type="term" value="P:iron ion transport"/>
    <property type="evidence" value="ECO:0007669"/>
    <property type="project" value="TreeGrafter"/>
</dbReference>
<evidence type="ECO:0000256" key="10">
    <source>
        <dbReference type="SAM" id="MobiDB-lite"/>
    </source>
</evidence>
<comment type="caution">
    <text evidence="13">The sequence shown here is derived from an EMBL/GenBank/DDBJ whole genome shotgun (WGS) entry which is preliminary data.</text>
</comment>
<feature type="transmembrane region" description="Helical" evidence="11">
    <location>
        <begin position="277"/>
        <end position="296"/>
    </location>
</feature>
<feature type="region of interest" description="Disordered" evidence="10">
    <location>
        <begin position="514"/>
        <end position="533"/>
    </location>
</feature>
<dbReference type="InterPro" id="IPR013130">
    <property type="entry name" value="Fe3_Rdtase_TM_dom"/>
</dbReference>
<keyword evidence="6 11" id="KW-1133">Transmembrane helix</keyword>
<keyword evidence="8" id="KW-0406">Ion transport</keyword>
<evidence type="ECO:0000313" key="14">
    <source>
        <dbReference type="Proteomes" id="UP001244011"/>
    </source>
</evidence>
<dbReference type="AlphaFoldDB" id="A0AAJ0BTJ5"/>
<keyword evidence="9 11" id="KW-0472">Membrane</keyword>
<dbReference type="GO" id="GO:0006879">
    <property type="term" value="P:intracellular iron ion homeostasis"/>
    <property type="evidence" value="ECO:0007669"/>
    <property type="project" value="TreeGrafter"/>
</dbReference>
<dbReference type="CDD" id="cd06186">
    <property type="entry name" value="NOX_Duox_like_FAD_NADP"/>
    <property type="match status" value="1"/>
</dbReference>
<evidence type="ECO:0000256" key="9">
    <source>
        <dbReference type="ARBA" id="ARBA00023136"/>
    </source>
</evidence>
<dbReference type="GO" id="GO:0000293">
    <property type="term" value="F:ferric-chelate reductase activity"/>
    <property type="evidence" value="ECO:0007669"/>
    <property type="project" value="UniProtKB-ARBA"/>
</dbReference>
<evidence type="ECO:0000313" key="13">
    <source>
        <dbReference type="EMBL" id="KAK1764210.1"/>
    </source>
</evidence>
<evidence type="ECO:0000256" key="1">
    <source>
        <dbReference type="ARBA" id="ARBA00004141"/>
    </source>
</evidence>
<dbReference type="RefSeq" id="XP_060280423.1">
    <property type="nucleotide sequence ID" value="XM_060430172.1"/>
</dbReference>
<dbReference type="Pfam" id="PF08022">
    <property type="entry name" value="FAD_binding_8"/>
    <property type="match status" value="1"/>
</dbReference>
<protein>
    <submittedName>
        <fullName evidence="13">FRE ferric reductase-like transmembrane component</fullName>
    </submittedName>
</protein>
<accession>A0AAJ0BTJ5</accession>
<keyword evidence="5" id="KW-0249">Electron transport</keyword>
<keyword evidence="14" id="KW-1185">Reference proteome</keyword>
<sequence>MEHGDRWLTLPVMLHSSRADTCTLTPEQCAYRSGYWRYWYQADLVYGLSTTYFFLAAIGVCLIGFWLLKLAPASLWGQAWWQKLVGLFRFASYRRYELKALRWQTPSIAVLFLLGSGAVFFFAMTLGPKPYYWQNTRTLSYGNSPPIATRTGWMALACTPFLLILGTKANMIASLTGVSHERLIVFHNWVAWAMLVLALIHTFPFIVHHIWKGDMVMQWNTGLVYWSGIAALIPQAYLTFMSLPYIRNAYYEFFKATHYIAAIAFLFFFFLHCEYRLTSWDYFIAAGALYAASWLYSQIRTFLKHGISLRATIVPVSDHALKVTIPISNLTWQPGEHVFLRFLTLGAHALTAHPFTICSSPNAPSPADGGKESSSSSALVFYVQPRGGISARLASMAAKRPGVSVPVLIDGPYGGVRTRPLHAYDRGLVVACGAGAGFSLPFVMNWLLDVARRSPGCGDGESGRRMRVVVSTRDARIVEWYETALVEFLEANRLPLTLDGVEILVYLTSGAGPGLQSSGQDSEQSEEKHVSVAERSAPAAAKLPFKIFEGRPDISAAVRDATLESGVSVGIAVCGPAGVLKAAQDEAAAAQLRILGSKIGSKEVYLHSECFSW</sequence>
<dbReference type="InterPro" id="IPR013121">
    <property type="entry name" value="Fe_red_NAD-bd_6"/>
</dbReference>
<dbReference type="Pfam" id="PF01794">
    <property type="entry name" value="Ferric_reduct"/>
    <property type="match status" value="1"/>
</dbReference>
<dbReference type="Pfam" id="PF08030">
    <property type="entry name" value="NAD_binding_6"/>
    <property type="match status" value="1"/>
</dbReference>
<organism evidence="13 14">
    <name type="scientific">Phialemonium atrogriseum</name>
    <dbReference type="NCBI Taxonomy" id="1093897"/>
    <lineage>
        <taxon>Eukaryota</taxon>
        <taxon>Fungi</taxon>
        <taxon>Dikarya</taxon>
        <taxon>Ascomycota</taxon>
        <taxon>Pezizomycotina</taxon>
        <taxon>Sordariomycetes</taxon>
        <taxon>Sordariomycetidae</taxon>
        <taxon>Cephalothecales</taxon>
        <taxon>Cephalothecaceae</taxon>
        <taxon>Phialemonium</taxon>
    </lineage>
</organism>
<dbReference type="InterPro" id="IPR013112">
    <property type="entry name" value="FAD-bd_8"/>
</dbReference>
<dbReference type="GeneID" id="85313359"/>
<name>A0AAJ0BTJ5_9PEZI</name>
<feature type="transmembrane region" description="Helical" evidence="11">
    <location>
        <begin position="186"/>
        <end position="211"/>
    </location>
</feature>
<evidence type="ECO:0000256" key="4">
    <source>
        <dbReference type="ARBA" id="ARBA00022692"/>
    </source>
</evidence>
<proteinExistence type="inferred from homology"/>
<dbReference type="SFLD" id="SFLDG01168">
    <property type="entry name" value="Ferric_reductase_subgroup_(FRE"/>
    <property type="match status" value="1"/>
</dbReference>
<dbReference type="GO" id="GO:0005886">
    <property type="term" value="C:plasma membrane"/>
    <property type="evidence" value="ECO:0007669"/>
    <property type="project" value="TreeGrafter"/>
</dbReference>
<feature type="transmembrane region" description="Helical" evidence="11">
    <location>
        <begin position="108"/>
        <end position="127"/>
    </location>
</feature>
<dbReference type="EMBL" id="MU839021">
    <property type="protein sequence ID" value="KAK1764210.1"/>
    <property type="molecule type" value="Genomic_DNA"/>
</dbReference>
<keyword evidence="4 11" id="KW-0812">Transmembrane</keyword>
<evidence type="ECO:0000256" key="11">
    <source>
        <dbReference type="SAM" id="Phobius"/>
    </source>
</evidence>
<dbReference type="InterPro" id="IPR039261">
    <property type="entry name" value="FNR_nucleotide-bd"/>
</dbReference>
<evidence type="ECO:0000256" key="8">
    <source>
        <dbReference type="ARBA" id="ARBA00023065"/>
    </source>
</evidence>
<feature type="transmembrane region" description="Helical" evidence="11">
    <location>
        <begin position="44"/>
        <end position="68"/>
    </location>
</feature>
<dbReference type="Proteomes" id="UP001244011">
    <property type="component" value="Unassembled WGS sequence"/>
</dbReference>
<gene>
    <name evidence="13" type="ORF">QBC33DRAFT_561954</name>
</gene>
<feature type="transmembrane region" description="Helical" evidence="11">
    <location>
        <begin position="253"/>
        <end position="271"/>
    </location>
</feature>
<evidence type="ECO:0000256" key="2">
    <source>
        <dbReference type="ARBA" id="ARBA00006278"/>
    </source>
</evidence>
<dbReference type="Gene3D" id="3.40.50.80">
    <property type="entry name" value="Nucleotide-binding domain of ferredoxin-NADP reductase (FNR) module"/>
    <property type="match status" value="1"/>
</dbReference>
<feature type="transmembrane region" description="Helical" evidence="11">
    <location>
        <begin position="147"/>
        <end position="165"/>
    </location>
</feature>
<feature type="domain" description="FAD-binding FR-type" evidence="12">
    <location>
        <begin position="300"/>
        <end position="419"/>
    </location>
</feature>
<feature type="transmembrane region" description="Helical" evidence="11">
    <location>
        <begin position="223"/>
        <end position="246"/>
    </location>
</feature>
<dbReference type="SFLD" id="SFLDS00052">
    <property type="entry name" value="Ferric_Reductase_Domain"/>
    <property type="match status" value="1"/>
</dbReference>
<dbReference type="PROSITE" id="PS51384">
    <property type="entry name" value="FAD_FR"/>
    <property type="match status" value="1"/>
</dbReference>
<dbReference type="GO" id="GO:0015677">
    <property type="term" value="P:copper ion import"/>
    <property type="evidence" value="ECO:0007669"/>
    <property type="project" value="TreeGrafter"/>
</dbReference>
<dbReference type="InterPro" id="IPR051410">
    <property type="entry name" value="Ferric/Cupric_Reductase"/>
</dbReference>